<dbReference type="PANTHER" id="PTHR30273">
    <property type="entry name" value="PERIPLASMIC SIGNAL SENSOR AND SIGMA FACTOR ACTIVATOR FECR-RELATED"/>
    <property type="match status" value="1"/>
</dbReference>
<dbReference type="PANTHER" id="PTHR30273:SF2">
    <property type="entry name" value="PROTEIN FECR"/>
    <property type="match status" value="1"/>
</dbReference>
<gene>
    <name evidence="2" type="ORF">HX788_02700</name>
    <name evidence="3" type="ORF">HX795_00060</name>
</gene>
<proteinExistence type="predicted"/>
<evidence type="ECO:0000313" key="4">
    <source>
        <dbReference type="Proteomes" id="UP000563268"/>
    </source>
</evidence>
<dbReference type="Proteomes" id="UP000563268">
    <property type="component" value="Unassembled WGS sequence"/>
</dbReference>
<evidence type="ECO:0000259" key="1">
    <source>
        <dbReference type="Pfam" id="PF04773"/>
    </source>
</evidence>
<dbReference type="EMBL" id="JACARL010000001">
    <property type="protein sequence ID" value="NWE80489.1"/>
    <property type="molecule type" value="Genomic_DNA"/>
</dbReference>
<dbReference type="Pfam" id="PF04773">
    <property type="entry name" value="FecR"/>
    <property type="match status" value="1"/>
</dbReference>
<dbReference type="InterPro" id="IPR006860">
    <property type="entry name" value="FecR"/>
</dbReference>
<dbReference type="EMBL" id="JACARM010000006">
    <property type="protein sequence ID" value="NWE05986.1"/>
    <property type="molecule type" value="Genomic_DNA"/>
</dbReference>
<comment type="caution">
    <text evidence="2">The sequence shown here is derived from an EMBL/GenBank/DDBJ whole genome shotgun (WGS) entry which is preliminary data.</text>
</comment>
<evidence type="ECO:0000313" key="5">
    <source>
        <dbReference type="Proteomes" id="UP000590218"/>
    </source>
</evidence>
<dbReference type="AlphaFoldDB" id="A0A7Y8B9Q3"/>
<dbReference type="GO" id="GO:0016989">
    <property type="term" value="F:sigma factor antagonist activity"/>
    <property type="evidence" value="ECO:0007669"/>
    <property type="project" value="TreeGrafter"/>
</dbReference>
<accession>A0A7Y8B9Q3</accession>
<dbReference type="Proteomes" id="UP000590218">
    <property type="component" value="Unassembled WGS sequence"/>
</dbReference>
<sequence>MTTLRAKGLYTRFAAPTTTGSTLVCAVAWARAAIPGAHAALENVAQGLGRRRALKVLSSVVLVGSAAWISRDMTGWQRWTSDFATATGERRSVQLPDGTRLQLNSDSTVYLTFNPQQRLITLVRGKILVTCGSPSSAPLLVHTRHGLLEGIDGRFTVSQDSECTRLSVVSGNVVIHSPQTADGLIVTRDMRQADLVSDVERYRQGYLGCAADIGDLRLSGVFRLDDTDKLLTIVAQTLPVQVRYRTRWWVSLERLA</sequence>
<reference evidence="4 5" key="1">
    <citation type="submission" date="2020-04" db="EMBL/GenBank/DDBJ databases">
        <title>Molecular characterization of pseudomonads from Agaricus bisporus reveal novel blotch 2 pathogens in Western Europe.</title>
        <authorList>
            <person name="Taparia T."/>
            <person name="Krijger M."/>
            <person name="Haynes E."/>
            <person name="Elpinstone J.G."/>
            <person name="Noble R."/>
            <person name="Van Der Wolf J."/>
        </authorList>
    </citation>
    <scope>NUCLEOTIDE SEQUENCE [LARGE SCALE GENOMIC DNA]</scope>
    <source>
        <strain evidence="3 5">K6002</strain>
        <strain evidence="2 4">K7002</strain>
    </source>
</reference>
<organism evidence="2 4">
    <name type="scientific">Pseudomonas edaphica</name>
    <dbReference type="NCBI Taxonomy" id="2006980"/>
    <lineage>
        <taxon>Bacteria</taxon>
        <taxon>Pseudomonadati</taxon>
        <taxon>Pseudomonadota</taxon>
        <taxon>Gammaproteobacteria</taxon>
        <taxon>Pseudomonadales</taxon>
        <taxon>Pseudomonadaceae</taxon>
        <taxon>Pseudomonas</taxon>
    </lineage>
</organism>
<dbReference type="Gene3D" id="2.60.120.1440">
    <property type="match status" value="1"/>
</dbReference>
<evidence type="ECO:0000313" key="2">
    <source>
        <dbReference type="EMBL" id="NWE05986.1"/>
    </source>
</evidence>
<feature type="domain" description="FecR protein" evidence="1">
    <location>
        <begin position="82"/>
        <end position="173"/>
    </location>
</feature>
<evidence type="ECO:0000313" key="3">
    <source>
        <dbReference type="EMBL" id="NWE80489.1"/>
    </source>
</evidence>
<dbReference type="InterPro" id="IPR012373">
    <property type="entry name" value="Ferrdict_sens_TM"/>
</dbReference>
<protein>
    <submittedName>
        <fullName evidence="2">FecR domain-containing protein</fullName>
    </submittedName>
</protein>
<name>A0A7Y8B9Q3_9PSED</name>